<evidence type="ECO:0000256" key="5">
    <source>
        <dbReference type="ARBA" id="ARBA00023136"/>
    </source>
</evidence>
<dbReference type="PANTHER" id="PTHR42920:SF29">
    <property type="entry name" value="MEMBRANE PROTEIN"/>
    <property type="match status" value="1"/>
</dbReference>
<feature type="transmembrane region" description="Helical" evidence="6">
    <location>
        <begin position="123"/>
        <end position="142"/>
    </location>
</feature>
<dbReference type="InterPro" id="IPR051258">
    <property type="entry name" value="Diverse_Substrate_Transporter"/>
</dbReference>
<dbReference type="GO" id="GO:0005886">
    <property type="term" value="C:plasma membrane"/>
    <property type="evidence" value="ECO:0007669"/>
    <property type="project" value="UniProtKB-SubCell"/>
</dbReference>
<keyword evidence="5 6" id="KW-0472">Membrane</keyword>
<evidence type="ECO:0000256" key="4">
    <source>
        <dbReference type="ARBA" id="ARBA00022989"/>
    </source>
</evidence>
<feature type="transmembrane region" description="Helical" evidence="6">
    <location>
        <begin position="229"/>
        <end position="249"/>
    </location>
</feature>
<feature type="transmembrane region" description="Helical" evidence="6">
    <location>
        <begin position="68"/>
        <end position="86"/>
    </location>
</feature>
<feature type="domain" description="EamA" evidence="7">
    <location>
        <begin position="7"/>
        <end position="139"/>
    </location>
</feature>
<evidence type="ECO:0000313" key="8">
    <source>
        <dbReference type="EMBL" id="CAB4647683.1"/>
    </source>
</evidence>
<keyword evidence="4 6" id="KW-1133">Transmembrane helix</keyword>
<feature type="domain" description="EamA" evidence="7">
    <location>
        <begin position="167"/>
        <end position="300"/>
    </location>
</feature>
<evidence type="ECO:0000256" key="1">
    <source>
        <dbReference type="ARBA" id="ARBA00004651"/>
    </source>
</evidence>
<feature type="transmembrane region" description="Helical" evidence="6">
    <location>
        <begin position="35"/>
        <end position="56"/>
    </location>
</feature>
<name>A0A6J6KGX6_9ZZZZ</name>
<feature type="transmembrane region" description="Helical" evidence="6">
    <location>
        <begin position="162"/>
        <end position="185"/>
    </location>
</feature>
<reference evidence="8" key="1">
    <citation type="submission" date="2020-05" db="EMBL/GenBank/DDBJ databases">
        <authorList>
            <person name="Chiriac C."/>
            <person name="Salcher M."/>
            <person name="Ghai R."/>
            <person name="Kavagutti S V."/>
        </authorList>
    </citation>
    <scope>NUCLEOTIDE SEQUENCE</scope>
</reference>
<keyword evidence="2" id="KW-1003">Cell membrane</keyword>
<evidence type="ECO:0000256" key="3">
    <source>
        <dbReference type="ARBA" id="ARBA00022692"/>
    </source>
</evidence>
<dbReference type="Pfam" id="PF00892">
    <property type="entry name" value="EamA"/>
    <property type="match status" value="2"/>
</dbReference>
<gene>
    <name evidence="8" type="ORF">UFOPK2171_00479</name>
</gene>
<evidence type="ECO:0000259" key="7">
    <source>
        <dbReference type="Pfam" id="PF00892"/>
    </source>
</evidence>
<dbReference type="InterPro" id="IPR000620">
    <property type="entry name" value="EamA_dom"/>
</dbReference>
<proteinExistence type="predicted"/>
<sequence length="322" mass="33869">MLHANKYLIAMMLAMVSWGVGNPIADIAIDFIDPVSFFVIEIISGLVLFFLVALGIPSLRKAIRHVPWKLALPFGLIQPGLAYLLGNIGWQYGTVTTGAILMSSEVIFLALGGAIFLREKLSLWSVVALLIGVSGAIVVGIAGQSSNPETAGQYVTVLGLSVSAGLVGALAFLGVGLCGAIYGLLMRRLKSEVNTIALTLGQMTSASFFSIVVLFATQTEIATPQSVGHYFYIAVFAGVIGTTLPFLLFNYAAPKLTTKQTALTLNIIPVVAILFGALLGRGLPVGAQYVGIVLVLVSLLALESGHDEDKDSGLVSPDFLKS</sequence>
<protein>
    <submittedName>
        <fullName evidence="8">Unannotated protein</fullName>
    </submittedName>
</protein>
<feature type="transmembrane region" description="Helical" evidence="6">
    <location>
        <begin position="261"/>
        <end position="279"/>
    </location>
</feature>
<feature type="transmembrane region" description="Helical" evidence="6">
    <location>
        <begin position="7"/>
        <end position="29"/>
    </location>
</feature>
<keyword evidence="3 6" id="KW-0812">Transmembrane</keyword>
<feature type="transmembrane region" description="Helical" evidence="6">
    <location>
        <begin position="285"/>
        <end position="302"/>
    </location>
</feature>
<dbReference type="InterPro" id="IPR037185">
    <property type="entry name" value="EmrE-like"/>
</dbReference>
<evidence type="ECO:0000256" key="2">
    <source>
        <dbReference type="ARBA" id="ARBA00022475"/>
    </source>
</evidence>
<dbReference type="AlphaFoldDB" id="A0A6J6KGX6"/>
<evidence type="ECO:0000256" key="6">
    <source>
        <dbReference type="SAM" id="Phobius"/>
    </source>
</evidence>
<feature type="transmembrane region" description="Helical" evidence="6">
    <location>
        <begin position="197"/>
        <end position="217"/>
    </location>
</feature>
<dbReference type="SUPFAM" id="SSF103481">
    <property type="entry name" value="Multidrug resistance efflux transporter EmrE"/>
    <property type="match status" value="1"/>
</dbReference>
<dbReference type="PANTHER" id="PTHR42920">
    <property type="entry name" value="OS03G0707200 PROTEIN-RELATED"/>
    <property type="match status" value="1"/>
</dbReference>
<comment type="subcellular location">
    <subcellularLocation>
        <location evidence="1">Cell membrane</location>
        <topology evidence="1">Multi-pass membrane protein</topology>
    </subcellularLocation>
</comment>
<accession>A0A6J6KGX6</accession>
<dbReference type="EMBL" id="CAEZWD010000042">
    <property type="protein sequence ID" value="CAB4647683.1"/>
    <property type="molecule type" value="Genomic_DNA"/>
</dbReference>
<organism evidence="8">
    <name type="scientific">freshwater metagenome</name>
    <dbReference type="NCBI Taxonomy" id="449393"/>
    <lineage>
        <taxon>unclassified sequences</taxon>
        <taxon>metagenomes</taxon>
        <taxon>ecological metagenomes</taxon>
    </lineage>
</organism>
<feature type="transmembrane region" description="Helical" evidence="6">
    <location>
        <begin position="92"/>
        <end position="116"/>
    </location>
</feature>